<evidence type="ECO:0000256" key="3">
    <source>
        <dbReference type="ARBA" id="ARBA00022827"/>
    </source>
</evidence>
<dbReference type="PANTHER" id="PTHR42934:SF2">
    <property type="entry name" value="GLYCOLATE OXIDASE SUBUNIT GLCD"/>
    <property type="match status" value="1"/>
</dbReference>
<comment type="caution">
    <text evidence="6">The sequence shown here is derived from an EMBL/GenBank/DDBJ whole genome shotgun (WGS) entry which is preliminary data.</text>
</comment>
<dbReference type="Gene3D" id="3.30.465.10">
    <property type="match status" value="1"/>
</dbReference>
<dbReference type="InterPro" id="IPR016166">
    <property type="entry name" value="FAD-bd_PCMH"/>
</dbReference>
<dbReference type="RefSeq" id="WP_105039059.1">
    <property type="nucleotide sequence ID" value="NZ_PPSL01000003.1"/>
</dbReference>
<dbReference type="Gene3D" id="3.30.70.2740">
    <property type="match status" value="1"/>
</dbReference>
<dbReference type="Pfam" id="PF01565">
    <property type="entry name" value="FAD_binding_4"/>
    <property type="match status" value="1"/>
</dbReference>
<dbReference type="FunFam" id="1.10.45.10:FF:000001">
    <property type="entry name" value="D-lactate dehydrogenase mitochondrial"/>
    <property type="match status" value="1"/>
</dbReference>
<feature type="domain" description="FAD-binding PCMH-type" evidence="5">
    <location>
        <begin position="41"/>
        <end position="220"/>
    </location>
</feature>
<dbReference type="Pfam" id="PF02913">
    <property type="entry name" value="FAD-oxidase_C"/>
    <property type="match status" value="1"/>
</dbReference>
<dbReference type="InterPro" id="IPR004113">
    <property type="entry name" value="FAD-bd_oxidored_4_C"/>
</dbReference>
<evidence type="ECO:0000256" key="2">
    <source>
        <dbReference type="ARBA" id="ARBA00022630"/>
    </source>
</evidence>
<evidence type="ECO:0000259" key="5">
    <source>
        <dbReference type="PROSITE" id="PS51387"/>
    </source>
</evidence>
<dbReference type="InterPro" id="IPR016171">
    <property type="entry name" value="Vanillyl_alc_oxidase_C-sub2"/>
</dbReference>
<dbReference type="Proteomes" id="UP000239872">
    <property type="component" value="Unassembled WGS sequence"/>
</dbReference>
<keyword evidence="7" id="KW-1185">Reference proteome</keyword>
<dbReference type="PROSITE" id="PS51387">
    <property type="entry name" value="FAD_PCMH"/>
    <property type="match status" value="1"/>
</dbReference>
<dbReference type="Gene3D" id="1.10.45.10">
    <property type="entry name" value="Vanillyl-alcohol Oxidase, Chain A, domain 4"/>
    <property type="match status" value="1"/>
</dbReference>
<keyword evidence="4" id="KW-0560">Oxidoreductase</keyword>
<comment type="cofactor">
    <cofactor evidence="1">
        <name>FAD</name>
        <dbReference type="ChEBI" id="CHEBI:57692"/>
    </cofactor>
</comment>
<dbReference type="SUPFAM" id="SSF55103">
    <property type="entry name" value="FAD-linked oxidases, C-terminal domain"/>
    <property type="match status" value="1"/>
</dbReference>
<dbReference type="Gene3D" id="3.30.70.2190">
    <property type="match status" value="1"/>
</dbReference>
<dbReference type="InterPro" id="IPR051914">
    <property type="entry name" value="FAD-linked_OxidoTrans_Type4"/>
</dbReference>
<dbReference type="PANTHER" id="PTHR42934">
    <property type="entry name" value="GLYCOLATE OXIDASE SUBUNIT GLCD"/>
    <property type="match status" value="1"/>
</dbReference>
<keyword evidence="3" id="KW-0274">FAD</keyword>
<keyword evidence="2" id="KW-0285">Flavoprotein</keyword>
<organism evidence="6 7">
    <name type="scientific">Flavipsychrobacter stenotrophus</name>
    <dbReference type="NCBI Taxonomy" id="2077091"/>
    <lineage>
        <taxon>Bacteria</taxon>
        <taxon>Pseudomonadati</taxon>
        <taxon>Bacteroidota</taxon>
        <taxon>Chitinophagia</taxon>
        <taxon>Chitinophagales</taxon>
        <taxon>Chitinophagaceae</taxon>
        <taxon>Flavipsychrobacter</taxon>
    </lineage>
</organism>
<gene>
    <name evidence="6" type="ORF">CJD36_010160</name>
</gene>
<protein>
    <submittedName>
        <fullName evidence="6">FAD-binding oxidoreductase</fullName>
    </submittedName>
</protein>
<dbReference type="InterPro" id="IPR036318">
    <property type="entry name" value="FAD-bd_PCMH-like_sf"/>
</dbReference>
<evidence type="ECO:0000256" key="4">
    <source>
        <dbReference type="ARBA" id="ARBA00023002"/>
    </source>
</evidence>
<dbReference type="GO" id="GO:0071949">
    <property type="term" value="F:FAD binding"/>
    <property type="evidence" value="ECO:0007669"/>
    <property type="project" value="InterPro"/>
</dbReference>
<reference evidence="6 7" key="1">
    <citation type="submission" date="2018-01" db="EMBL/GenBank/DDBJ databases">
        <title>A novel member of the phylum Bacteroidetes isolated from glacier ice.</title>
        <authorList>
            <person name="Liu Q."/>
            <person name="Xin Y.-H."/>
        </authorList>
    </citation>
    <scope>NUCLEOTIDE SEQUENCE [LARGE SCALE GENOMIC DNA]</scope>
    <source>
        <strain evidence="6 7">RB1R16</strain>
    </source>
</reference>
<dbReference type="InterPro" id="IPR016164">
    <property type="entry name" value="FAD-linked_Oxase-like_C"/>
</dbReference>
<dbReference type="EMBL" id="PPSL01000003">
    <property type="protein sequence ID" value="PQJ10331.1"/>
    <property type="molecule type" value="Genomic_DNA"/>
</dbReference>
<dbReference type="AlphaFoldDB" id="A0A2S7SUN5"/>
<proteinExistence type="predicted"/>
<evidence type="ECO:0000256" key="1">
    <source>
        <dbReference type="ARBA" id="ARBA00001974"/>
    </source>
</evidence>
<dbReference type="GO" id="GO:0016491">
    <property type="term" value="F:oxidoreductase activity"/>
    <property type="evidence" value="ECO:0007669"/>
    <property type="project" value="UniProtKB-KW"/>
</dbReference>
<sequence>MSFKKITKEDIEHFQTILDTRYVMTDTEHLERCSGDHTEDLRYLPEIVLQPGTTAEVSTIMAYCNQQLIPVTARGAGTGLSGGALPVYGGVVLDMKRFNKILYVDKRNFQVTTEPGVITQELQEHLKAEGLFYPPDPASKGSCFIGGNVSENSGGPRAVKYGVVKDYVLNIELVLPDGNIIWTGANVLKNATGYNLTQLIVGSEGTLGIITKIVLRLIPAVKHDLTLLVPFRSAFEACAAVNAIFLGGYTPSALEFMERDALEWSMKFTQSTGVHLPEDIAAHLLIEVDGNHMDELYRDAEAISEIVQKFDIGEVLFADSAEQKNMLWTLRRKVGEAVKSNSIYKEEDTVVPRAELPELLQIIKRIGAEYGFQSVCYGHAGDGNLHVNIVKGTMSDEDWNGKLTLGIRELFKEVVRLGGTISGEHGIGLVQKEYMDIAFNDTQTMLMKQIKHVFDRNGILNPGKLFVGA</sequence>
<name>A0A2S7SUN5_9BACT</name>
<dbReference type="SUPFAM" id="SSF56176">
    <property type="entry name" value="FAD-binding/transporter-associated domain-like"/>
    <property type="match status" value="1"/>
</dbReference>
<evidence type="ECO:0000313" key="6">
    <source>
        <dbReference type="EMBL" id="PQJ10331.1"/>
    </source>
</evidence>
<dbReference type="OrthoDB" id="9767256at2"/>
<dbReference type="InterPro" id="IPR016169">
    <property type="entry name" value="FAD-bd_PCMH_sub2"/>
</dbReference>
<dbReference type="InterPro" id="IPR006094">
    <property type="entry name" value="Oxid_FAD_bind_N"/>
</dbReference>
<accession>A0A2S7SUN5</accession>
<evidence type="ECO:0000313" key="7">
    <source>
        <dbReference type="Proteomes" id="UP000239872"/>
    </source>
</evidence>